<dbReference type="AlphaFoldDB" id="B0D3D6"/>
<dbReference type="KEGG" id="lbc:LACBIDRAFT_315873"/>
<name>B0D3D6_LACBS</name>
<dbReference type="EMBL" id="DS547096">
    <property type="protein sequence ID" value="EDR11261.1"/>
    <property type="molecule type" value="Genomic_DNA"/>
</dbReference>
<sequence length="59" mass="6863">MRGLHFAIRFTIRETFDQLFISYPPCIDRLSFRHPHIHVSTTASVLFDIVSLDSMISLL</sequence>
<gene>
    <name evidence="1" type="ORF">LACBIDRAFT_315873</name>
</gene>
<evidence type="ECO:0000313" key="2">
    <source>
        <dbReference type="Proteomes" id="UP000001194"/>
    </source>
</evidence>
<dbReference type="InParanoid" id="B0D3D6"/>
<protein>
    <submittedName>
        <fullName evidence="1">Predicted protein</fullName>
    </submittedName>
</protein>
<organism evidence="2">
    <name type="scientific">Laccaria bicolor (strain S238N-H82 / ATCC MYA-4686)</name>
    <name type="common">Bicoloured deceiver</name>
    <name type="synonym">Laccaria laccata var. bicolor</name>
    <dbReference type="NCBI Taxonomy" id="486041"/>
    <lineage>
        <taxon>Eukaryota</taxon>
        <taxon>Fungi</taxon>
        <taxon>Dikarya</taxon>
        <taxon>Basidiomycota</taxon>
        <taxon>Agaricomycotina</taxon>
        <taxon>Agaricomycetes</taxon>
        <taxon>Agaricomycetidae</taxon>
        <taxon>Agaricales</taxon>
        <taxon>Agaricineae</taxon>
        <taxon>Hydnangiaceae</taxon>
        <taxon>Laccaria</taxon>
    </lineage>
</organism>
<dbReference type="OrthoDB" id="10506705at2759"/>
<reference evidence="1 2" key="1">
    <citation type="journal article" date="2008" name="Nature">
        <title>The genome of Laccaria bicolor provides insights into mycorrhizal symbiosis.</title>
        <authorList>
            <person name="Martin F."/>
            <person name="Aerts A."/>
            <person name="Ahren D."/>
            <person name="Brun A."/>
            <person name="Danchin E.G.J."/>
            <person name="Duchaussoy F."/>
            <person name="Gibon J."/>
            <person name="Kohler A."/>
            <person name="Lindquist E."/>
            <person name="Pereda V."/>
            <person name="Salamov A."/>
            <person name="Shapiro H.J."/>
            <person name="Wuyts J."/>
            <person name="Blaudez D."/>
            <person name="Buee M."/>
            <person name="Brokstein P."/>
            <person name="Canbaeck B."/>
            <person name="Cohen D."/>
            <person name="Courty P.E."/>
            <person name="Coutinho P.M."/>
            <person name="Delaruelle C."/>
            <person name="Detter J.C."/>
            <person name="Deveau A."/>
            <person name="DiFazio S."/>
            <person name="Duplessis S."/>
            <person name="Fraissinet-Tachet L."/>
            <person name="Lucic E."/>
            <person name="Frey-Klett P."/>
            <person name="Fourrey C."/>
            <person name="Feussner I."/>
            <person name="Gay G."/>
            <person name="Grimwood J."/>
            <person name="Hoegger P.J."/>
            <person name="Jain P."/>
            <person name="Kilaru S."/>
            <person name="Labbe J."/>
            <person name="Lin Y.C."/>
            <person name="Legue V."/>
            <person name="Le Tacon F."/>
            <person name="Marmeisse R."/>
            <person name="Melayah D."/>
            <person name="Montanini B."/>
            <person name="Muratet M."/>
            <person name="Nehls U."/>
            <person name="Niculita-Hirzel H."/>
            <person name="Oudot-Le Secq M.P."/>
            <person name="Peter M."/>
            <person name="Quesneville H."/>
            <person name="Rajashekar B."/>
            <person name="Reich M."/>
            <person name="Rouhier N."/>
            <person name="Schmutz J."/>
            <person name="Yin T."/>
            <person name="Chalot M."/>
            <person name="Henrissat B."/>
            <person name="Kuees U."/>
            <person name="Lucas S."/>
            <person name="Van de Peer Y."/>
            <person name="Podila G.K."/>
            <person name="Polle A."/>
            <person name="Pukkila P.J."/>
            <person name="Richardson P.M."/>
            <person name="Rouze P."/>
            <person name="Sanders I.R."/>
            <person name="Stajich J.E."/>
            <person name="Tunlid A."/>
            <person name="Tuskan G."/>
            <person name="Grigoriev I.V."/>
        </authorList>
    </citation>
    <scope>NUCLEOTIDE SEQUENCE [LARGE SCALE GENOMIC DNA]</scope>
    <source>
        <strain evidence="2">S238N-H82 / ATCC MYA-4686</strain>
    </source>
</reference>
<proteinExistence type="predicted"/>
<dbReference type="Proteomes" id="UP000001194">
    <property type="component" value="Unassembled WGS sequence"/>
</dbReference>
<dbReference type="RefSeq" id="XP_001878562.1">
    <property type="nucleotide sequence ID" value="XM_001878527.1"/>
</dbReference>
<keyword evidence="2" id="KW-1185">Reference proteome</keyword>
<evidence type="ECO:0000313" key="1">
    <source>
        <dbReference type="EMBL" id="EDR11261.1"/>
    </source>
</evidence>
<dbReference type="GeneID" id="6074279"/>
<accession>B0D3D6</accession>
<dbReference type="HOGENOM" id="CLU_2961186_0_0_1"/>